<keyword evidence="2" id="KW-1185">Reference proteome</keyword>
<dbReference type="AlphaFoldDB" id="A0A0F6TPV0"/>
<evidence type="ECO:0000313" key="1">
    <source>
        <dbReference type="EMBL" id="AKE51714.1"/>
    </source>
</evidence>
<organism evidence="1 2">
    <name type="scientific">Kangiella geojedonensis</name>
    <dbReference type="NCBI Taxonomy" id="914150"/>
    <lineage>
        <taxon>Bacteria</taxon>
        <taxon>Pseudomonadati</taxon>
        <taxon>Pseudomonadota</taxon>
        <taxon>Gammaproteobacteria</taxon>
        <taxon>Kangiellales</taxon>
        <taxon>Kangiellaceae</taxon>
        <taxon>Kangiella</taxon>
    </lineage>
</organism>
<dbReference type="OrthoDB" id="512358at2"/>
<evidence type="ECO:0008006" key="3">
    <source>
        <dbReference type="Google" id="ProtNLM"/>
    </source>
</evidence>
<name>A0A0F6TPV0_9GAMM</name>
<reference evidence="1 2" key="1">
    <citation type="submission" date="2015-02" db="EMBL/GenBank/DDBJ databases">
        <title>Complete genome sequence of Kangiella geojedonensis strain YCS-5T.</title>
        <authorList>
            <person name="Kim K.M."/>
        </authorList>
    </citation>
    <scope>NUCLEOTIDE SEQUENCE [LARGE SCALE GENOMIC DNA]</scope>
    <source>
        <strain evidence="1 2">YCS-5</strain>
    </source>
</reference>
<gene>
    <name evidence="1" type="ORF">TQ33_0740</name>
</gene>
<dbReference type="Proteomes" id="UP000034071">
    <property type="component" value="Chromosome"/>
</dbReference>
<dbReference type="RefSeq" id="WP_046560867.1">
    <property type="nucleotide sequence ID" value="NZ_CP010975.1"/>
</dbReference>
<protein>
    <recommendedName>
        <fullName evidence="3">Cupin</fullName>
    </recommendedName>
</protein>
<evidence type="ECO:0000313" key="2">
    <source>
        <dbReference type="Proteomes" id="UP000034071"/>
    </source>
</evidence>
<sequence length="100" mass="11482">MFSPVNNLEKVFAVLKPNQAVEKVTVTPSIYQDLDENFNHFKDHQLVSMYEFSEDWSSWEIHPKGDEVVVPQNTWHTARTKTTTKALFITPGEGTENKSV</sequence>
<dbReference type="EMBL" id="CP010975">
    <property type="protein sequence ID" value="AKE51714.1"/>
    <property type="molecule type" value="Genomic_DNA"/>
</dbReference>
<accession>A0A0F6TPV0</accession>
<dbReference type="HOGENOM" id="CLU_137188_1_0_6"/>
<dbReference type="STRING" id="914150.TQ33_0740"/>
<dbReference type="KEGG" id="kge:TQ33_0740"/>
<proteinExistence type="predicted"/>